<dbReference type="Proteomes" id="UP000006729">
    <property type="component" value="Chromosome 10"/>
</dbReference>
<keyword evidence="4" id="KW-0804">Transcription</keyword>
<name>A0A3N7FLL4_POPTR</name>
<proteinExistence type="inferred from homology"/>
<dbReference type="AlphaFoldDB" id="A0A3N7FLL4"/>
<dbReference type="GO" id="GO:0005634">
    <property type="term" value="C:nucleus"/>
    <property type="evidence" value="ECO:0007669"/>
    <property type="project" value="UniProtKB-SubCell"/>
</dbReference>
<evidence type="ECO:0000256" key="1">
    <source>
        <dbReference type="ARBA" id="ARBA00004123"/>
    </source>
</evidence>
<evidence type="ECO:0000313" key="6">
    <source>
        <dbReference type="EMBL" id="RQO96546.1"/>
    </source>
</evidence>
<keyword evidence="5" id="KW-0539">Nucleus</keyword>
<dbReference type="PANTHER" id="PTHR12691:SF10">
    <property type="entry name" value="MEDIATOR OF RNA POLYMERASE II TRANSCRIPTION SUBUNIT 23"/>
    <property type="match status" value="1"/>
</dbReference>
<evidence type="ECO:0000256" key="4">
    <source>
        <dbReference type="ARBA" id="ARBA00023163"/>
    </source>
</evidence>
<evidence type="ECO:0000256" key="2">
    <source>
        <dbReference type="ARBA" id="ARBA00010222"/>
    </source>
</evidence>
<dbReference type="InParanoid" id="A0A3N7FLL4"/>
<dbReference type="PANTHER" id="PTHR12691">
    <property type="entry name" value="MEDIATOR OF RNA POLYMERASE II TRANSCRIPTION SUBUNIT 23"/>
    <property type="match status" value="1"/>
</dbReference>
<evidence type="ECO:0000313" key="7">
    <source>
        <dbReference type="Proteomes" id="UP000006729"/>
    </source>
</evidence>
<keyword evidence="3" id="KW-0805">Transcription regulation</keyword>
<comment type="similarity">
    <text evidence="2">Belongs to the Mediator complex subunit 23 family.</text>
</comment>
<gene>
    <name evidence="6" type="ORF">POPTR_010G108350</name>
</gene>
<evidence type="ECO:0000256" key="5">
    <source>
        <dbReference type="ARBA" id="ARBA00023242"/>
    </source>
</evidence>
<protein>
    <submittedName>
        <fullName evidence="6">Uncharacterized protein</fullName>
    </submittedName>
</protein>
<organism evidence="6 7">
    <name type="scientific">Populus trichocarpa</name>
    <name type="common">Western balsam poplar</name>
    <name type="synonym">Populus balsamifera subsp. trichocarpa</name>
    <dbReference type="NCBI Taxonomy" id="3694"/>
    <lineage>
        <taxon>Eukaryota</taxon>
        <taxon>Viridiplantae</taxon>
        <taxon>Streptophyta</taxon>
        <taxon>Embryophyta</taxon>
        <taxon>Tracheophyta</taxon>
        <taxon>Spermatophyta</taxon>
        <taxon>Magnoliopsida</taxon>
        <taxon>eudicotyledons</taxon>
        <taxon>Gunneridae</taxon>
        <taxon>Pentapetalae</taxon>
        <taxon>rosids</taxon>
        <taxon>fabids</taxon>
        <taxon>Malpighiales</taxon>
        <taxon>Salicaceae</taxon>
        <taxon>Saliceae</taxon>
        <taxon>Populus</taxon>
    </lineage>
</organism>
<comment type="subcellular location">
    <subcellularLocation>
        <location evidence="1">Nucleus</location>
    </subcellularLocation>
</comment>
<dbReference type="InterPro" id="IPR021629">
    <property type="entry name" value="Mediator_Med23"/>
</dbReference>
<accession>A0A3N7FLL4</accession>
<sequence>MEASRIIKESWWLTDGKRSLGELDSAVGYALLDPTWAAQDNTSTAIGNMIALLHSLFSNLPREWLERTQAIIKHLRPLTSVAMLRIAFRIMSPLLPRLANAHTLFNKTLSLLLNTMVDVFGRSSQTSTAVEASEIADLIDFLRVQASWNFLLYALKFYVFKEFTLTKLLCVSAIMLSIMKGREVLSSLTASLNQRFLPFVGRQQKVYV</sequence>
<dbReference type="Gramene" id="Potri.010G108350.1.v4.1">
    <property type="protein sequence ID" value="Potri.010G108350.1.v4.1"/>
    <property type="gene ID" value="Potri.010G108350.v4.1"/>
</dbReference>
<reference evidence="6 7" key="1">
    <citation type="journal article" date="2006" name="Science">
        <title>The genome of black cottonwood, Populus trichocarpa (Torr. &amp; Gray).</title>
        <authorList>
            <person name="Tuskan G.A."/>
            <person name="Difazio S."/>
            <person name="Jansson S."/>
            <person name="Bohlmann J."/>
            <person name="Grigoriev I."/>
            <person name="Hellsten U."/>
            <person name="Putnam N."/>
            <person name="Ralph S."/>
            <person name="Rombauts S."/>
            <person name="Salamov A."/>
            <person name="Schein J."/>
            <person name="Sterck L."/>
            <person name="Aerts A."/>
            <person name="Bhalerao R.R."/>
            <person name="Bhalerao R.P."/>
            <person name="Blaudez D."/>
            <person name="Boerjan W."/>
            <person name="Brun A."/>
            <person name="Brunner A."/>
            <person name="Busov V."/>
            <person name="Campbell M."/>
            <person name="Carlson J."/>
            <person name="Chalot M."/>
            <person name="Chapman J."/>
            <person name="Chen G.L."/>
            <person name="Cooper D."/>
            <person name="Coutinho P.M."/>
            <person name="Couturier J."/>
            <person name="Covert S."/>
            <person name="Cronk Q."/>
            <person name="Cunningham R."/>
            <person name="Davis J."/>
            <person name="Degroeve S."/>
            <person name="Dejardin A."/>
            <person name="Depamphilis C."/>
            <person name="Detter J."/>
            <person name="Dirks B."/>
            <person name="Dubchak I."/>
            <person name="Duplessis S."/>
            <person name="Ehlting J."/>
            <person name="Ellis B."/>
            <person name="Gendler K."/>
            <person name="Goodstein D."/>
            <person name="Gribskov M."/>
            <person name="Grimwood J."/>
            <person name="Groover A."/>
            <person name="Gunter L."/>
            <person name="Hamberger B."/>
            <person name="Heinze B."/>
            <person name="Helariutta Y."/>
            <person name="Henrissat B."/>
            <person name="Holligan D."/>
            <person name="Holt R."/>
            <person name="Huang W."/>
            <person name="Islam-Faridi N."/>
            <person name="Jones S."/>
            <person name="Jones-Rhoades M."/>
            <person name="Jorgensen R."/>
            <person name="Joshi C."/>
            <person name="Kangasjarvi J."/>
            <person name="Karlsson J."/>
            <person name="Kelleher C."/>
            <person name="Kirkpatrick R."/>
            <person name="Kirst M."/>
            <person name="Kohler A."/>
            <person name="Kalluri U."/>
            <person name="Larimer F."/>
            <person name="Leebens-Mack J."/>
            <person name="Leple J.C."/>
            <person name="Locascio P."/>
            <person name="Lou Y."/>
            <person name="Lucas S."/>
            <person name="Martin F."/>
            <person name="Montanini B."/>
            <person name="Napoli C."/>
            <person name="Nelson D.R."/>
            <person name="Nelson C."/>
            <person name="Nieminen K."/>
            <person name="Nilsson O."/>
            <person name="Pereda V."/>
            <person name="Peter G."/>
            <person name="Philippe R."/>
            <person name="Pilate G."/>
            <person name="Poliakov A."/>
            <person name="Razumovskaya J."/>
            <person name="Richardson P."/>
            <person name="Rinaldi C."/>
            <person name="Ritland K."/>
            <person name="Rouze P."/>
            <person name="Ryaboy D."/>
            <person name="Schmutz J."/>
            <person name="Schrader J."/>
            <person name="Segerman B."/>
            <person name="Shin H."/>
            <person name="Siddiqui A."/>
            <person name="Sterky F."/>
            <person name="Terry A."/>
            <person name="Tsai C.J."/>
            <person name="Uberbacher E."/>
            <person name="Unneberg P."/>
            <person name="Vahala J."/>
            <person name="Wall K."/>
            <person name="Wessler S."/>
            <person name="Yang G."/>
            <person name="Yin T."/>
            <person name="Douglas C."/>
            <person name="Marra M."/>
            <person name="Sandberg G."/>
            <person name="Van de Peer Y."/>
            <person name="Rokhsar D."/>
        </authorList>
    </citation>
    <scope>NUCLEOTIDE SEQUENCE [LARGE SCALE GENOMIC DNA]</scope>
    <source>
        <strain evidence="7">cv. Nisqually</strain>
    </source>
</reference>
<keyword evidence="7" id="KW-1185">Reference proteome</keyword>
<evidence type="ECO:0000256" key="3">
    <source>
        <dbReference type="ARBA" id="ARBA00023015"/>
    </source>
</evidence>
<dbReference type="EMBL" id="CM009299">
    <property type="protein sequence ID" value="RQO96546.1"/>
    <property type="molecule type" value="Genomic_DNA"/>
</dbReference>
<dbReference type="STRING" id="3694.A0A3N7FLL4"/>